<evidence type="ECO:0000256" key="1">
    <source>
        <dbReference type="ARBA" id="ARBA00005952"/>
    </source>
</evidence>
<dbReference type="Proteomes" id="UP000824259">
    <property type="component" value="Unassembled WGS sequence"/>
</dbReference>
<evidence type="ECO:0000313" key="8">
    <source>
        <dbReference type="Proteomes" id="UP000824259"/>
    </source>
</evidence>
<evidence type="ECO:0000259" key="6">
    <source>
        <dbReference type="Pfam" id="PF01029"/>
    </source>
</evidence>
<organism evidence="7 8">
    <name type="scientific">Candidatus Alistipes avicola</name>
    <dbReference type="NCBI Taxonomy" id="2838432"/>
    <lineage>
        <taxon>Bacteria</taxon>
        <taxon>Pseudomonadati</taxon>
        <taxon>Bacteroidota</taxon>
        <taxon>Bacteroidia</taxon>
        <taxon>Bacteroidales</taxon>
        <taxon>Rikenellaceae</taxon>
        <taxon>Alistipes</taxon>
    </lineage>
</organism>
<keyword evidence="2" id="KW-0889">Transcription antitermination</keyword>
<dbReference type="InterPro" id="IPR006027">
    <property type="entry name" value="NusB_RsmB_TIM44"/>
</dbReference>
<gene>
    <name evidence="7" type="ORF">H9779_01565</name>
</gene>
<reference evidence="7" key="2">
    <citation type="submission" date="2021-04" db="EMBL/GenBank/DDBJ databases">
        <authorList>
            <person name="Gilroy R."/>
        </authorList>
    </citation>
    <scope>NUCLEOTIDE SEQUENCE</scope>
    <source>
        <strain evidence="7">CHK169-11906</strain>
    </source>
</reference>
<dbReference type="SUPFAM" id="SSF48013">
    <property type="entry name" value="NusB-like"/>
    <property type="match status" value="1"/>
</dbReference>
<proteinExistence type="inferred from homology"/>
<dbReference type="InterPro" id="IPR035926">
    <property type="entry name" value="NusB-like_sf"/>
</dbReference>
<keyword evidence="4" id="KW-0805">Transcription regulation</keyword>
<keyword evidence="5" id="KW-0804">Transcription</keyword>
<evidence type="ECO:0000256" key="2">
    <source>
        <dbReference type="ARBA" id="ARBA00022814"/>
    </source>
</evidence>
<dbReference type="Pfam" id="PF01029">
    <property type="entry name" value="NusB"/>
    <property type="match status" value="1"/>
</dbReference>
<evidence type="ECO:0000256" key="3">
    <source>
        <dbReference type="ARBA" id="ARBA00022884"/>
    </source>
</evidence>
<evidence type="ECO:0000256" key="4">
    <source>
        <dbReference type="ARBA" id="ARBA00023015"/>
    </source>
</evidence>
<evidence type="ECO:0000313" key="7">
    <source>
        <dbReference type="EMBL" id="HJA98273.1"/>
    </source>
</evidence>
<reference evidence="7" key="1">
    <citation type="journal article" date="2021" name="PeerJ">
        <title>Extensive microbial diversity within the chicken gut microbiome revealed by metagenomics and culture.</title>
        <authorList>
            <person name="Gilroy R."/>
            <person name="Ravi A."/>
            <person name="Getino M."/>
            <person name="Pursley I."/>
            <person name="Horton D.L."/>
            <person name="Alikhan N.F."/>
            <person name="Baker D."/>
            <person name="Gharbi K."/>
            <person name="Hall N."/>
            <person name="Watson M."/>
            <person name="Adriaenssens E.M."/>
            <person name="Foster-Nyarko E."/>
            <person name="Jarju S."/>
            <person name="Secka A."/>
            <person name="Antonio M."/>
            <person name="Oren A."/>
            <person name="Chaudhuri R.R."/>
            <person name="La Ragione R."/>
            <person name="Hildebrand F."/>
            <person name="Pallen M.J."/>
        </authorList>
    </citation>
    <scope>NUCLEOTIDE SEQUENCE</scope>
    <source>
        <strain evidence="7">CHK169-11906</strain>
    </source>
</reference>
<dbReference type="GO" id="GO:0005829">
    <property type="term" value="C:cytosol"/>
    <property type="evidence" value="ECO:0007669"/>
    <property type="project" value="TreeGrafter"/>
</dbReference>
<dbReference type="AlphaFoldDB" id="A0A9D2L380"/>
<accession>A0A9D2L380</accession>
<dbReference type="InterPro" id="IPR011605">
    <property type="entry name" value="NusB_fam"/>
</dbReference>
<dbReference type="GO" id="GO:0003723">
    <property type="term" value="F:RNA binding"/>
    <property type="evidence" value="ECO:0007669"/>
    <property type="project" value="UniProtKB-KW"/>
</dbReference>
<dbReference type="GO" id="GO:0031564">
    <property type="term" value="P:transcription antitermination"/>
    <property type="evidence" value="ECO:0007669"/>
    <property type="project" value="UniProtKB-KW"/>
</dbReference>
<dbReference type="EMBL" id="DWYR01000005">
    <property type="protein sequence ID" value="HJA98273.1"/>
    <property type="molecule type" value="Genomic_DNA"/>
</dbReference>
<sequence>MLSRRQLRIKAIKALYAHLKSEADNMIVSEKNMMAAIDKTYDLYYHMMALPVELARYAQQRQEIAKQKKLPTYEDLNPNTRFIDNAAIRKIADSDTINDRLASRKLGWGQSPELIRTLYNQLIATDYYQAYMNAPESSFKADVELLCTFFERELQECPLLDDVLEEQSILWSDDLGFVLTLVIRTLSNMRQSHQDVKMLPEFKSEEDVEFVKQLFEKTLINYNDRLSYIERFTRNWDVERIVFMDNLIMATAITELISFPSIPIKVTLDEYIDIAKFYSTPGSSTFINGVLDKIVEALKEEGKLQKAGRGLI</sequence>
<feature type="domain" description="NusB/RsmB/TIM44" evidence="6">
    <location>
        <begin position="201"/>
        <end position="295"/>
    </location>
</feature>
<name>A0A9D2L380_9BACT</name>
<comment type="caution">
    <text evidence="7">The sequence shown here is derived from an EMBL/GenBank/DDBJ whole genome shotgun (WGS) entry which is preliminary data.</text>
</comment>
<dbReference type="PANTHER" id="PTHR11078">
    <property type="entry name" value="N UTILIZATION SUBSTANCE PROTEIN B-RELATED"/>
    <property type="match status" value="1"/>
</dbReference>
<evidence type="ECO:0000256" key="5">
    <source>
        <dbReference type="ARBA" id="ARBA00023163"/>
    </source>
</evidence>
<dbReference type="Gene3D" id="1.10.940.10">
    <property type="entry name" value="NusB-like"/>
    <property type="match status" value="1"/>
</dbReference>
<dbReference type="PANTHER" id="PTHR11078:SF3">
    <property type="entry name" value="ANTITERMINATION NUSB DOMAIN-CONTAINING PROTEIN"/>
    <property type="match status" value="1"/>
</dbReference>
<dbReference type="GO" id="GO:0006353">
    <property type="term" value="P:DNA-templated transcription termination"/>
    <property type="evidence" value="ECO:0007669"/>
    <property type="project" value="InterPro"/>
</dbReference>
<keyword evidence="3" id="KW-0694">RNA-binding</keyword>
<comment type="similarity">
    <text evidence="1">Belongs to the NusB family.</text>
</comment>
<protein>
    <submittedName>
        <fullName evidence="7">Transcription antitermination protein NusB</fullName>
    </submittedName>
</protein>